<dbReference type="Proteomes" id="UP000593594">
    <property type="component" value="Chromosome"/>
</dbReference>
<evidence type="ECO:0000313" key="2">
    <source>
        <dbReference type="Proteomes" id="UP000593594"/>
    </source>
</evidence>
<reference evidence="1 2" key="1">
    <citation type="submission" date="2020-06" db="EMBL/GenBank/DDBJ databases">
        <title>Genome sequence of 2 isolates from Red Sea Mangroves.</title>
        <authorList>
            <person name="Sefrji F."/>
            <person name="Michoud G."/>
            <person name="Merlino G."/>
            <person name="Daffonchio D."/>
        </authorList>
    </citation>
    <scope>NUCLEOTIDE SEQUENCE [LARGE SCALE GENOMIC DNA]</scope>
    <source>
        <strain evidence="1 2">R1DC25</strain>
    </source>
</reference>
<accession>A0A7S8C7S2</accession>
<dbReference type="KEGG" id="kmn:HW532_20790"/>
<gene>
    <name evidence="1" type="ORF">HW532_20790</name>
</gene>
<dbReference type="Pfam" id="PF02620">
    <property type="entry name" value="YceD"/>
    <property type="match status" value="1"/>
</dbReference>
<evidence type="ECO:0000313" key="1">
    <source>
        <dbReference type="EMBL" id="QPC44917.1"/>
    </source>
</evidence>
<organism evidence="1 2">
    <name type="scientific">Kaustia mangrovi</name>
    <dbReference type="NCBI Taxonomy" id="2593653"/>
    <lineage>
        <taxon>Bacteria</taxon>
        <taxon>Pseudomonadati</taxon>
        <taxon>Pseudomonadota</taxon>
        <taxon>Alphaproteobacteria</taxon>
        <taxon>Hyphomicrobiales</taxon>
        <taxon>Parvibaculaceae</taxon>
        <taxon>Kaustia</taxon>
    </lineage>
</organism>
<protein>
    <submittedName>
        <fullName evidence="1">DUF177 domain-containing protein</fullName>
    </submittedName>
</protein>
<dbReference type="AlphaFoldDB" id="A0A7S8C7S2"/>
<proteinExistence type="predicted"/>
<dbReference type="RefSeq" id="WP_213162290.1">
    <property type="nucleotide sequence ID" value="NZ_CP058214.1"/>
</dbReference>
<sequence>MPGTQTVEFSRPLSVEEVPVEGQEVALEADEEERAALAGRLGLDGLKSLTAYLKVDGWQSGGLHVSGSLAAEAEQTCVVTLDPVERRYEETVERYYLPAGSLVEEDGEEAVVDAESGEEPDVIAGGHIDLGELVAETLALVIDPYPRKPGASVAEIYPDLAGADGEDTGKKNPFAVLERLKKEMPSGGAKE</sequence>
<keyword evidence="2" id="KW-1185">Reference proteome</keyword>
<dbReference type="EMBL" id="CP058214">
    <property type="protein sequence ID" value="QPC44917.1"/>
    <property type="molecule type" value="Genomic_DNA"/>
</dbReference>
<dbReference type="InterPro" id="IPR003772">
    <property type="entry name" value="YceD"/>
</dbReference>
<name>A0A7S8C7S2_9HYPH</name>